<evidence type="ECO:0000256" key="2">
    <source>
        <dbReference type="PROSITE-ProRule" id="PRU00117"/>
    </source>
</evidence>
<feature type="compositionally biased region" description="Basic and acidic residues" evidence="3">
    <location>
        <begin position="54"/>
        <end position="76"/>
    </location>
</feature>
<dbReference type="Gene3D" id="3.30.310.210">
    <property type="match status" value="1"/>
</dbReference>
<gene>
    <name evidence="5" type="ORF">SSLN_LOCUS17222</name>
</gene>
<feature type="domain" description="K Homology" evidence="4">
    <location>
        <begin position="87"/>
        <end position="159"/>
    </location>
</feature>
<dbReference type="OrthoDB" id="442947at2759"/>
<protein>
    <submittedName>
        <fullName evidence="7">Heterogeneous nuclear ribonucleoprotein K</fullName>
    </submittedName>
</protein>
<dbReference type="EMBL" id="UYSU01042158">
    <property type="protein sequence ID" value="VDM03608.1"/>
    <property type="molecule type" value="Genomic_DNA"/>
</dbReference>
<dbReference type="SUPFAM" id="SSF54791">
    <property type="entry name" value="Eukaryotic type KH-domain (KH-domain type I)"/>
    <property type="match status" value="1"/>
</dbReference>
<dbReference type="STRING" id="70667.A0A183TL74"/>
<feature type="compositionally biased region" description="Pro residues" evidence="3">
    <location>
        <begin position="195"/>
        <end position="205"/>
    </location>
</feature>
<feature type="region of interest" description="Disordered" evidence="3">
    <location>
        <begin position="1"/>
        <end position="21"/>
    </location>
</feature>
<keyword evidence="2" id="KW-0694">RNA-binding</keyword>
<evidence type="ECO:0000256" key="1">
    <source>
        <dbReference type="ARBA" id="ARBA00022737"/>
    </source>
</evidence>
<evidence type="ECO:0000259" key="4">
    <source>
        <dbReference type="SMART" id="SM00322"/>
    </source>
</evidence>
<dbReference type="CDD" id="cd22432">
    <property type="entry name" value="KH-I_HNRNPK_rpt1"/>
    <property type="match status" value="1"/>
</dbReference>
<dbReference type="Pfam" id="PF00013">
    <property type="entry name" value="KH_1"/>
    <property type="match status" value="2"/>
</dbReference>
<proteinExistence type="predicted"/>
<keyword evidence="1" id="KW-0677">Repeat</keyword>
<dbReference type="PROSITE" id="PS50084">
    <property type="entry name" value="KH_TYPE_1"/>
    <property type="match status" value="2"/>
</dbReference>
<dbReference type="GO" id="GO:0003723">
    <property type="term" value="F:RNA binding"/>
    <property type="evidence" value="ECO:0007669"/>
    <property type="project" value="UniProtKB-UniRule"/>
</dbReference>
<organism evidence="7">
    <name type="scientific">Schistocephalus solidus</name>
    <name type="common">Tapeworm</name>
    <dbReference type="NCBI Taxonomy" id="70667"/>
    <lineage>
        <taxon>Eukaryota</taxon>
        <taxon>Metazoa</taxon>
        <taxon>Spiralia</taxon>
        <taxon>Lophotrochozoa</taxon>
        <taxon>Platyhelminthes</taxon>
        <taxon>Cestoda</taxon>
        <taxon>Eucestoda</taxon>
        <taxon>Diphyllobothriidea</taxon>
        <taxon>Diphyllobothriidae</taxon>
        <taxon>Schistocephalus</taxon>
    </lineage>
</organism>
<accession>A0A183TL74</accession>
<reference evidence="5 6" key="2">
    <citation type="submission" date="2018-11" db="EMBL/GenBank/DDBJ databases">
        <authorList>
            <consortium name="Pathogen Informatics"/>
        </authorList>
    </citation>
    <scope>NUCLEOTIDE SEQUENCE [LARGE SCALE GENOMIC DNA]</scope>
    <source>
        <strain evidence="5 6">NST_G2</strain>
    </source>
</reference>
<feature type="region of interest" description="Disordered" evidence="3">
    <location>
        <begin position="54"/>
        <end position="82"/>
    </location>
</feature>
<dbReference type="WBParaSite" id="SSLN_0001787701-mRNA-1">
    <property type="protein sequence ID" value="SSLN_0001787701-mRNA-1"/>
    <property type="gene ID" value="SSLN_0001787701"/>
</dbReference>
<dbReference type="Gene3D" id="3.30.1370.10">
    <property type="entry name" value="K Homology domain, type 1"/>
    <property type="match status" value="1"/>
</dbReference>
<dbReference type="InterPro" id="IPR004088">
    <property type="entry name" value="KH_dom_type_1"/>
</dbReference>
<reference evidence="7" key="1">
    <citation type="submission" date="2016-06" db="UniProtKB">
        <authorList>
            <consortium name="WormBaseParasite"/>
        </authorList>
    </citation>
    <scope>IDENTIFICATION</scope>
</reference>
<dbReference type="AlphaFoldDB" id="A0A183TL74"/>
<name>A0A183TL74_SCHSO</name>
<evidence type="ECO:0000313" key="7">
    <source>
        <dbReference type="WBParaSite" id="SSLN_0001787701-mRNA-1"/>
    </source>
</evidence>
<evidence type="ECO:0000313" key="6">
    <source>
        <dbReference type="Proteomes" id="UP000275846"/>
    </source>
</evidence>
<dbReference type="InterPro" id="IPR036612">
    <property type="entry name" value="KH_dom_type_1_sf"/>
</dbReference>
<keyword evidence="6" id="KW-1185">Reference proteome</keyword>
<feature type="domain" description="K Homology" evidence="4">
    <location>
        <begin position="21"/>
        <end position="75"/>
    </location>
</feature>
<evidence type="ECO:0000256" key="3">
    <source>
        <dbReference type="SAM" id="MobiDB-lite"/>
    </source>
</evidence>
<evidence type="ECO:0000313" key="5">
    <source>
        <dbReference type="EMBL" id="VDM03608.1"/>
    </source>
</evidence>
<feature type="region of interest" description="Disordered" evidence="3">
    <location>
        <begin position="186"/>
        <end position="216"/>
    </location>
</feature>
<dbReference type="Proteomes" id="UP000275846">
    <property type="component" value="Unassembled WGS sequence"/>
</dbReference>
<dbReference type="SMART" id="SM00322">
    <property type="entry name" value="KH"/>
    <property type="match status" value="2"/>
</dbReference>
<dbReference type="PANTHER" id="PTHR10288">
    <property type="entry name" value="KH DOMAIN CONTAINING RNA BINDING PROTEIN"/>
    <property type="match status" value="1"/>
</dbReference>
<sequence length="259" mass="28276">MKRENGSSDGPSSKFRRSDTSGSCLRVLIPSRAAGPIIGKGGETIKKLRIRLHIPDSRGPERAKDSDQRLFNGRDEDGQEQNVDPEKLIDLRILIHQSQVGSVIGKKGDRIKELKNDNNMHLIKIYQELAPCSTDRVVQLIGEPEGVASCVGGIMETLEASPIRGPRNDYDANYWDQGSAPYPSGSDRWSAPYYDAPPPPPPPGYVPSRGYDSRPPSTLRMQIMQSACSTAVPKSLCDHFGGLIRGRGDGATCAFLFVA</sequence>
<dbReference type="InterPro" id="IPR004087">
    <property type="entry name" value="KH_dom"/>
</dbReference>